<dbReference type="VEuPathDB" id="FungiDB:CAWG_06096"/>
<dbReference type="PROSITE" id="PS01159">
    <property type="entry name" value="WW_DOMAIN_1"/>
    <property type="match status" value="1"/>
</dbReference>
<gene>
    <name evidence="20" type="ORF">CAWG_06096</name>
</gene>
<feature type="compositionally biased region" description="Basic and acidic residues" evidence="15">
    <location>
        <begin position="834"/>
        <end position="846"/>
    </location>
</feature>
<dbReference type="CDD" id="cd00201">
    <property type="entry name" value="WW"/>
    <property type="match status" value="1"/>
</dbReference>
<organism evidence="20 21">
    <name type="scientific">Candida albicans (strain WO-1)</name>
    <name type="common">Yeast</name>
    <dbReference type="NCBI Taxonomy" id="294748"/>
    <lineage>
        <taxon>Eukaryota</taxon>
        <taxon>Fungi</taxon>
        <taxon>Dikarya</taxon>
        <taxon>Ascomycota</taxon>
        <taxon>Saccharomycotina</taxon>
        <taxon>Pichiomycetes</taxon>
        <taxon>Debaryomycetaceae</taxon>
        <taxon>Candida/Lodderomyces clade</taxon>
        <taxon>Candida</taxon>
    </lineage>
</organism>
<dbReference type="GO" id="GO:0140955">
    <property type="term" value="F:histone H3K36 trimethyltransferase activity"/>
    <property type="evidence" value="ECO:0007669"/>
    <property type="project" value="UniProtKB-EC"/>
</dbReference>
<dbReference type="Gene3D" id="2.170.270.10">
    <property type="entry name" value="SET domain"/>
    <property type="match status" value="1"/>
</dbReference>
<evidence type="ECO:0000256" key="1">
    <source>
        <dbReference type="ARBA" id="ARBA00004123"/>
    </source>
</evidence>
<dbReference type="Pfam" id="PF17907">
    <property type="entry name" value="AWS"/>
    <property type="match status" value="1"/>
</dbReference>
<comment type="catalytic activity">
    <reaction evidence="14">
        <text>L-lysyl(36)-[histone H3] + 3 S-adenosyl-L-methionine = N(6),N(6),N(6)-trimethyl-L-lysyl(36)-[histone H3] + 3 S-adenosyl-L-homocysteine + 3 H(+)</text>
        <dbReference type="Rhea" id="RHEA:60324"/>
        <dbReference type="Rhea" id="RHEA-COMP:9785"/>
        <dbReference type="Rhea" id="RHEA-COMP:15536"/>
        <dbReference type="ChEBI" id="CHEBI:15378"/>
        <dbReference type="ChEBI" id="CHEBI:29969"/>
        <dbReference type="ChEBI" id="CHEBI:57856"/>
        <dbReference type="ChEBI" id="CHEBI:59789"/>
        <dbReference type="ChEBI" id="CHEBI:61961"/>
        <dbReference type="EC" id="2.1.1.359"/>
    </reaction>
</comment>
<dbReference type="InterPro" id="IPR006560">
    <property type="entry name" value="AWS_dom"/>
</dbReference>
<dbReference type="PROSITE" id="PS50020">
    <property type="entry name" value="WW_DOMAIN_2"/>
    <property type="match status" value="1"/>
</dbReference>
<keyword evidence="7" id="KW-0489">Methyltransferase</keyword>
<dbReference type="InterPro" id="IPR001214">
    <property type="entry name" value="SET_dom"/>
</dbReference>
<dbReference type="PROSITE" id="PS51568">
    <property type="entry name" value="SAM_MT43_SET2_1"/>
    <property type="match status" value="1"/>
</dbReference>
<dbReference type="SMART" id="SM00317">
    <property type="entry name" value="SET"/>
    <property type="match status" value="1"/>
</dbReference>
<evidence type="ECO:0000256" key="4">
    <source>
        <dbReference type="ARBA" id="ARBA00018028"/>
    </source>
</evidence>
<evidence type="ECO:0000256" key="13">
    <source>
        <dbReference type="ARBA" id="ARBA00030091"/>
    </source>
</evidence>
<feature type="domain" description="Post-SET" evidence="18">
    <location>
        <begin position="266"/>
        <end position="282"/>
    </location>
</feature>
<evidence type="ECO:0000256" key="14">
    <source>
        <dbReference type="ARBA" id="ARBA00047545"/>
    </source>
</evidence>
<feature type="region of interest" description="Disordered" evidence="15">
    <location>
        <begin position="814"/>
        <end position="846"/>
    </location>
</feature>
<dbReference type="InterPro" id="IPR001202">
    <property type="entry name" value="WW_dom"/>
</dbReference>
<dbReference type="PROSITE" id="PS50280">
    <property type="entry name" value="SET"/>
    <property type="match status" value="1"/>
</dbReference>
<dbReference type="InterPro" id="IPR046341">
    <property type="entry name" value="SET_dom_sf"/>
</dbReference>
<dbReference type="InterPro" id="IPR013257">
    <property type="entry name" value="SRI"/>
</dbReference>
<dbReference type="GO" id="GO:0006355">
    <property type="term" value="P:regulation of DNA-templated transcription"/>
    <property type="evidence" value="ECO:0007669"/>
    <property type="project" value="InterPro"/>
</dbReference>
<dbReference type="OrthoDB" id="422362at2759"/>
<dbReference type="GO" id="GO:0032259">
    <property type="term" value="P:methylation"/>
    <property type="evidence" value="ECO:0007669"/>
    <property type="project" value="UniProtKB-KW"/>
</dbReference>
<keyword evidence="12" id="KW-0539">Nucleus</keyword>
<evidence type="ECO:0000259" key="19">
    <source>
        <dbReference type="PROSITE" id="PS51215"/>
    </source>
</evidence>
<protein>
    <recommendedName>
        <fullName evidence="4">Histone-lysine N-methyltransferase, H3 lysine-36 specific</fullName>
        <ecNumber evidence="3">2.1.1.359</ecNumber>
    </recommendedName>
    <alternativeName>
        <fullName evidence="13">SET domain-containing protein 2</fullName>
    </alternativeName>
</protein>
<feature type="domain" description="AWS" evidence="19">
    <location>
        <begin position="84"/>
        <end position="140"/>
    </location>
</feature>
<dbReference type="Gene3D" id="1.10.1740.100">
    <property type="entry name" value="Set2, Rpb1 interacting domain"/>
    <property type="match status" value="1"/>
</dbReference>
<dbReference type="PROSITE" id="PS50868">
    <property type="entry name" value="POST_SET"/>
    <property type="match status" value="1"/>
</dbReference>
<evidence type="ECO:0000256" key="5">
    <source>
        <dbReference type="ARBA" id="ARBA00022454"/>
    </source>
</evidence>
<keyword evidence="5" id="KW-0158">Chromosome</keyword>
<feature type="domain" description="SET" evidence="17">
    <location>
        <begin position="142"/>
        <end position="259"/>
    </location>
</feature>
<keyword evidence="10" id="KW-0805">Transcription regulation</keyword>
<sequence length="846" mass="95669">MSNNNFQESFNNTSSLSKRSTPMLFLDAEDKTQEALTTFELLNACTYQNKYVGSANVTTTATTSTKTSNSTSTKSHQQQHRRKLEYMTCDCEEEWDSELQMNLACGPDSNCINRITCVECVNRNCLCGDDCQNQRFQNRQYSKVKVIQTELKGYGLIAEQDIEENQFIYEYIGEVIDEISFRQRMIEYDLRHLKHFYFMMLSNDSFIDATEKGSLGRFINHSCNPNAFVDKWHVGDRLRMGIFAKRKISRGEEITFDYNVDRYGAQSQPCYCGEPNCIKFMGGKTQTDAALLLPQMIAEALGVTPRQEKAWLKENKSIRNQQQNDESNINEEFVNSIEIEPIENQDGVTKVMSALMKTQHPLIIKKLIERIFLSNDQDDINVMFVRFHGYKTISTILQDLLVAKNSGKESETTDNNDIDNSTGDDDQDKDELIIKILKILVSWPAVTKNKIASANLEEVVKDIQTNNENSNNNDEINQLCTSLLDRWSKLEMAYRIPKQESVPTNNAAAAATTTATATGTTTSASPFERISSHTPEVGGTNTPSSTSQQQQQQQNSRDAGLPENWRSAFDKNTGGYYYYNLVTKETTWERPLGSLPLGPKPPSGPGLKGRINKYNEIDLAKREELRIQKEKEMKFIEMQNRDRKLKELIEMSKKSMNNIGGSSGTTITAATINGLSDNGGNNNGNITGIYGDDKHSKHHHHHHHDKHLKNGPRNTSTSSSSGNNVEKIWKRIFAKYIPNIIKKYESEIGRDNVKGCAKELVNILTQSEIKHGNSLPSSSSSNGYSMELSDKKLKKIKEYSHGYMDKFLIKFNNSKKHKSTMGSKGSDNHKRKHNGDGDNGVKRSKV</sequence>
<evidence type="ECO:0000259" key="18">
    <source>
        <dbReference type="PROSITE" id="PS50868"/>
    </source>
</evidence>
<feature type="compositionally biased region" description="Basic residues" evidence="15">
    <location>
        <begin position="696"/>
        <end position="710"/>
    </location>
</feature>
<dbReference type="Pfam" id="PF00856">
    <property type="entry name" value="SET"/>
    <property type="match status" value="1"/>
</dbReference>
<dbReference type="CDD" id="cd19172">
    <property type="entry name" value="SET_SETD2"/>
    <property type="match status" value="1"/>
</dbReference>
<evidence type="ECO:0000256" key="7">
    <source>
        <dbReference type="ARBA" id="ARBA00022603"/>
    </source>
</evidence>
<evidence type="ECO:0000256" key="9">
    <source>
        <dbReference type="ARBA" id="ARBA00022691"/>
    </source>
</evidence>
<dbReference type="PANTHER" id="PTHR22884">
    <property type="entry name" value="SET DOMAIN PROTEINS"/>
    <property type="match status" value="1"/>
</dbReference>
<dbReference type="EC" id="2.1.1.359" evidence="3"/>
<dbReference type="SMART" id="SM00508">
    <property type="entry name" value="PostSET"/>
    <property type="match status" value="1"/>
</dbReference>
<dbReference type="InterPro" id="IPR038190">
    <property type="entry name" value="SRI_sf"/>
</dbReference>
<dbReference type="PROSITE" id="PS51215">
    <property type="entry name" value="AWS"/>
    <property type="match status" value="1"/>
</dbReference>
<keyword evidence="6" id="KW-0678">Repressor</keyword>
<dbReference type="GO" id="GO:0005634">
    <property type="term" value="C:nucleus"/>
    <property type="evidence" value="ECO:0007669"/>
    <property type="project" value="UniProtKB-SubCell"/>
</dbReference>
<dbReference type="Proteomes" id="UP000001429">
    <property type="component" value="Chromosome 2"/>
</dbReference>
<dbReference type="Gene3D" id="2.20.70.10">
    <property type="match status" value="1"/>
</dbReference>
<feature type="region of interest" description="Disordered" evidence="15">
    <location>
        <begin position="686"/>
        <end position="723"/>
    </location>
</feature>
<evidence type="ECO:0000256" key="11">
    <source>
        <dbReference type="ARBA" id="ARBA00023163"/>
    </source>
</evidence>
<dbReference type="InterPro" id="IPR036020">
    <property type="entry name" value="WW_dom_sf"/>
</dbReference>
<dbReference type="GO" id="GO:0005694">
    <property type="term" value="C:chromosome"/>
    <property type="evidence" value="ECO:0007669"/>
    <property type="project" value="UniProtKB-SubCell"/>
</dbReference>
<feature type="domain" description="WW" evidence="16">
    <location>
        <begin position="559"/>
        <end position="593"/>
    </location>
</feature>
<evidence type="ECO:0000313" key="21">
    <source>
        <dbReference type="Proteomes" id="UP000001429"/>
    </source>
</evidence>
<evidence type="ECO:0000256" key="12">
    <source>
        <dbReference type="ARBA" id="ARBA00023242"/>
    </source>
</evidence>
<dbReference type="InterPro" id="IPR003616">
    <property type="entry name" value="Post-SET_dom"/>
</dbReference>
<dbReference type="OMA" id="AQSQPCY"/>
<evidence type="ECO:0000256" key="10">
    <source>
        <dbReference type="ARBA" id="ARBA00023015"/>
    </source>
</evidence>
<proteinExistence type="predicted"/>
<dbReference type="InterPro" id="IPR044437">
    <property type="entry name" value="SETD2/Set2_SET"/>
</dbReference>
<dbReference type="Pfam" id="PF00397">
    <property type="entry name" value="WW"/>
    <property type="match status" value="1"/>
</dbReference>
<dbReference type="AlphaFoldDB" id="C4YKT8"/>
<evidence type="ECO:0000256" key="2">
    <source>
        <dbReference type="ARBA" id="ARBA00004286"/>
    </source>
</evidence>
<dbReference type="Pfam" id="PF08236">
    <property type="entry name" value="SRI"/>
    <property type="match status" value="1"/>
</dbReference>
<evidence type="ECO:0000256" key="6">
    <source>
        <dbReference type="ARBA" id="ARBA00022491"/>
    </source>
</evidence>
<name>C4YKT8_CANAW</name>
<dbReference type="PaxDb" id="5476-C4YKT8"/>
<dbReference type="HOGENOM" id="CLU_008492_1_1_1"/>
<feature type="compositionally biased region" description="Low complexity" evidence="15">
    <location>
        <begin position="507"/>
        <end position="525"/>
    </location>
</feature>
<evidence type="ECO:0000259" key="17">
    <source>
        <dbReference type="PROSITE" id="PS50280"/>
    </source>
</evidence>
<reference evidence="20 21" key="1">
    <citation type="journal article" date="2009" name="Nature">
        <title>Evolution of pathogenicity and sexual reproduction in eight Candida genomes.</title>
        <authorList>
            <person name="Butler G."/>
            <person name="Rasmussen M.D."/>
            <person name="Lin M.F."/>
            <person name="Santos M.A."/>
            <person name="Sakthikumar S."/>
            <person name="Munro C.A."/>
            <person name="Rheinbay E."/>
            <person name="Grabherr M."/>
            <person name="Forche A."/>
            <person name="Reedy J.L."/>
            <person name="Agrafioti I."/>
            <person name="Arnaud M.B."/>
            <person name="Bates S."/>
            <person name="Brown A.J."/>
            <person name="Brunke S."/>
            <person name="Costanzo M.C."/>
            <person name="Fitzpatrick D.A."/>
            <person name="de Groot P.W."/>
            <person name="Harris D."/>
            <person name="Hoyer L.L."/>
            <person name="Hube B."/>
            <person name="Klis F.M."/>
            <person name="Kodira C."/>
            <person name="Lennard N."/>
            <person name="Logue M.E."/>
            <person name="Martin R."/>
            <person name="Neiman A.M."/>
            <person name="Nikolaou E."/>
            <person name="Quail M.A."/>
            <person name="Quinn J."/>
            <person name="Santos M.C."/>
            <person name="Schmitzberger F.F."/>
            <person name="Sherlock G."/>
            <person name="Shah P."/>
            <person name="Silverstein K.A."/>
            <person name="Skrzypek M.S."/>
            <person name="Soll D."/>
            <person name="Staggs R."/>
            <person name="Stansfield I."/>
            <person name="Stumpf M.P."/>
            <person name="Sudbery P.E."/>
            <person name="Srikantha T."/>
            <person name="Zeng Q."/>
            <person name="Berman J."/>
            <person name="Berriman M."/>
            <person name="Heitman J."/>
            <person name="Gow N.A."/>
            <person name="Lorenz M.C."/>
            <person name="Birren B.W."/>
            <person name="Kellis M."/>
            <person name="Cuomo C.A."/>
        </authorList>
    </citation>
    <scope>NUCLEOTIDE SEQUENCE [LARGE SCALE GENOMIC DNA]</scope>
    <source>
        <strain evidence="20 21">WO-1</strain>
    </source>
</reference>
<dbReference type="SUPFAM" id="SSF82199">
    <property type="entry name" value="SET domain"/>
    <property type="match status" value="1"/>
</dbReference>
<evidence type="ECO:0000256" key="15">
    <source>
        <dbReference type="SAM" id="MobiDB-lite"/>
    </source>
</evidence>
<evidence type="ECO:0000256" key="3">
    <source>
        <dbReference type="ARBA" id="ARBA00012178"/>
    </source>
</evidence>
<keyword evidence="8" id="KW-0808">Transferase</keyword>
<dbReference type="EMBL" id="CH672354">
    <property type="protein sequence ID" value="EEQ47517.1"/>
    <property type="molecule type" value="Genomic_DNA"/>
</dbReference>
<dbReference type="InterPro" id="IPR025788">
    <property type="entry name" value="Set2_fungi"/>
</dbReference>
<evidence type="ECO:0000313" key="20">
    <source>
        <dbReference type="EMBL" id="EEQ47517.1"/>
    </source>
</evidence>
<dbReference type="SMART" id="SM00570">
    <property type="entry name" value="AWS"/>
    <property type="match status" value="1"/>
</dbReference>
<evidence type="ECO:0000259" key="16">
    <source>
        <dbReference type="PROSITE" id="PS50020"/>
    </source>
</evidence>
<comment type="subcellular location">
    <subcellularLocation>
        <location evidence="2">Chromosome</location>
    </subcellularLocation>
    <subcellularLocation>
        <location evidence="1">Nucleus</location>
    </subcellularLocation>
</comment>
<evidence type="ECO:0000256" key="8">
    <source>
        <dbReference type="ARBA" id="ARBA00022679"/>
    </source>
</evidence>
<keyword evidence="11" id="KW-0804">Transcription</keyword>
<dbReference type="FunFam" id="2.170.270.10:FF:000033">
    <property type="entry name" value="Histone-lysine N-methyltransferase"/>
    <property type="match status" value="1"/>
</dbReference>
<keyword evidence="9" id="KW-0949">S-adenosyl-L-methionine</keyword>
<keyword evidence="21" id="KW-1185">Reference proteome</keyword>
<accession>C4YKT8</accession>
<feature type="region of interest" description="Disordered" evidence="15">
    <location>
        <begin position="501"/>
        <end position="566"/>
    </location>
</feature>
<dbReference type="SUPFAM" id="SSF51045">
    <property type="entry name" value="WW domain"/>
    <property type="match status" value="1"/>
</dbReference>
<dbReference type="SMART" id="SM00456">
    <property type="entry name" value="WW"/>
    <property type="match status" value="1"/>
</dbReference>
<dbReference type="InterPro" id="IPR050777">
    <property type="entry name" value="SET2_Histone-Lys_MeTrsfase"/>
</dbReference>